<name>A0ABY0LY97_9FLAO</name>
<evidence type="ECO:0000256" key="1">
    <source>
        <dbReference type="SAM" id="SignalP"/>
    </source>
</evidence>
<sequence length="342" mass="37367">MKLKILLLLLSFQIGFSQNTFPYPENASIGIGTVTPQAKLHVNNGDNSYGTILANSNEAAFSLYAKSLFTQPIYTESFRLGLKYNDVENNGFISFYRGASVNGGFLGFSTNGEERVSIITNGNVGIGTKTPESRLSVAGSLTINGSLSNTLQRPLITAGTLENGEIRGYSGAGNAYDDGFLRLSAGAGTSSYVKSFIDLSGYSTVPDMNGNIIFGTYGSERMRIDRNGYVSIGTKAPDALLTVNGTIHSSEVKVNLNFPAPDYVFKEDYNLRSLQDVENYIKENSHLPEIPSAKEFEKNGINVSEMNMALLKKIEELTLYVIEMKKDISMLKQENELLKSTK</sequence>
<accession>A0ABY0LY97</accession>
<gene>
    <name evidence="2" type="ORF">SAMN02927916_3381</name>
</gene>
<dbReference type="EMBL" id="FMVC01000005">
    <property type="protein sequence ID" value="SCY78644.1"/>
    <property type="molecule type" value="Genomic_DNA"/>
</dbReference>
<keyword evidence="1" id="KW-0732">Signal</keyword>
<feature type="chain" id="PRO_5045660006" description="Peptidase S74 domain-containing protein" evidence="1">
    <location>
        <begin position="23"/>
        <end position="342"/>
    </location>
</feature>
<organism evidence="2 3">
    <name type="scientific">Flavobacterium anhuiense</name>
    <dbReference type="NCBI Taxonomy" id="459526"/>
    <lineage>
        <taxon>Bacteria</taxon>
        <taxon>Pseudomonadati</taxon>
        <taxon>Bacteroidota</taxon>
        <taxon>Flavobacteriia</taxon>
        <taxon>Flavobacteriales</taxon>
        <taxon>Flavobacteriaceae</taxon>
        <taxon>Flavobacterium</taxon>
    </lineage>
</organism>
<protein>
    <recommendedName>
        <fullName evidence="4">Peptidase S74 domain-containing protein</fullName>
    </recommendedName>
</protein>
<evidence type="ECO:0008006" key="4">
    <source>
        <dbReference type="Google" id="ProtNLM"/>
    </source>
</evidence>
<reference evidence="2 3" key="1">
    <citation type="submission" date="2016-10" db="EMBL/GenBank/DDBJ databases">
        <authorList>
            <person name="Varghese N."/>
            <person name="Submissions S."/>
        </authorList>
    </citation>
    <scope>NUCLEOTIDE SEQUENCE [LARGE SCALE GENOMIC DNA]</scope>
    <source>
        <strain evidence="2 3">CGMCC 1.6859</strain>
    </source>
</reference>
<proteinExistence type="predicted"/>
<keyword evidence="3" id="KW-1185">Reference proteome</keyword>
<evidence type="ECO:0000313" key="3">
    <source>
        <dbReference type="Proteomes" id="UP000199307"/>
    </source>
</evidence>
<dbReference type="Proteomes" id="UP000199307">
    <property type="component" value="Unassembled WGS sequence"/>
</dbReference>
<evidence type="ECO:0000313" key="2">
    <source>
        <dbReference type="EMBL" id="SCY78644.1"/>
    </source>
</evidence>
<dbReference type="RefSeq" id="WP_091134212.1">
    <property type="nucleotide sequence ID" value="NZ_FMVC01000005.1"/>
</dbReference>
<comment type="caution">
    <text evidence="2">The sequence shown here is derived from an EMBL/GenBank/DDBJ whole genome shotgun (WGS) entry which is preliminary data.</text>
</comment>
<feature type="signal peptide" evidence="1">
    <location>
        <begin position="1"/>
        <end position="22"/>
    </location>
</feature>